<evidence type="ECO:0000313" key="2">
    <source>
        <dbReference type="EMBL" id="KIW08198.1"/>
    </source>
</evidence>
<evidence type="ECO:0000259" key="1">
    <source>
        <dbReference type="Pfam" id="PF06985"/>
    </source>
</evidence>
<reference evidence="2 3" key="1">
    <citation type="submission" date="2015-01" db="EMBL/GenBank/DDBJ databases">
        <title>The Genome Sequence of Ochroconis gallopava CBS43764.</title>
        <authorList>
            <consortium name="The Broad Institute Genomics Platform"/>
            <person name="Cuomo C."/>
            <person name="de Hoog S."/>
            <person name="Gorbushina A."/>
            <person name="Stielow B."/>
            <person name="Teixiera M."/>
            <person name="Abouelleil A."/>
            <person name="Chapman S.B."/>
            <person name="Priest M."/>
            <person name="Young S.K."/>
            <person name="Wortman J."/>
            <person name="Nusbaum C."/>
            <person name="Birren B."/>
        </authorList>
    </citation>
    <scope>NUCLEOTIDE SEQUENCE [LARGE SCALE GENOMIC DNA]</scope>
    <source>
        <strain evidence="2 3">CBS 43764</strain>
    </source>
</reference>
<dbReference type="InParanoid" id="A0A0D2AN91"/>
<proteinExistence type="predicted"/>
<dbReference type="EMBL" id="KN847531">
    <property type="protein sequence ID" value="KIW08198.1"/>
    <property type="molecule type" value="Genomic_DNA"/>
</dbReference>
<feature type="domain" description="Heterokaryon incompatibility" evidence="1">
    <location>
        <begin position="150"/>
        <end position="301"/>
    </location>
</feature>
<dbReference type="Pfam" id="PF26639">
    <property type="entry name" value="Het-6_barrel"/>
    <property type="match status" value="1"/>
</dbReference>
<name>A0A0D2AN91_9PEZI</name>
<dbReference type="PANTHER" id="PTHR24148">
    <property type="entry name" value="ANKYRIN REPEAT DOMAIN-CONTAINING PROTEIN 39 HOMOLOG-RELATED"/>
    <property type="match status" value="1"/>
</dbReference>
<dbReference type="OrthoDB" id="5416609at2759"/>
<accession>A0A0D2AN91</accession>
<evidence type="ECO:0000313" key="3">
    <source>
        <dbReference type="Proteomes" id="UP000053259"/>
    </source>
</evidence>
<dbReference type="Pfam" id="PF06985">
    <property type="entry name" value="HET"/>
    <property type="match status" value="1"/>
</dbReference>
<sequence length="708" mass="81336">MDPEPRNGTLPRSPTHDEKAKITSLMRDWRDQAWRLRTAWVSTKIYQGIRDLLSDYVFDLVMPPSTSAKKMSSRRNFNPDYKLQMYEKVKRPILDKSPREFDGVSPFSYSAMNFSDDRFATRFLMLHPGDDESHIQITLEVGSLQSCSPYDALSYTWGDKIYHAIECNGKMLRIQENAWLALHALRRPNEVRKLWVDAICINQDDTDERSRQVLLMRQIFQQATIVIVWLGPESSGTKNVFDLLGTLSKARASEELEKQSQPFTTQDLLTARLPGRTEQAWTDLDMFYWQTWFTRVWIIQEMAVAQTIIFRCGRHLCTYDDLEAASNYIVSHSLTALTGVDPSKFIRLSQFRQDYQQRNPDSACIDLILCRARQSYSTDARDKVFGVLGLIRQSRTPLPLTPTYTQSYGRVYIDTARLIIENSKSLDVLSATDDHRSSLIDELPSWVPDWEVSHPRFSPFCTAKAFAHWQASGNLEPSLEFSTDGLRLGAVGFLVDAVNHVSDSFLEFSPVPGGDISAHNVTKIVNWSSKLKSIANNTVDFYAQQRWRQWERIAMNLGIYPNESAVMDVFARTITADYDFGSTSSLEMYKSWKRIWEYATTYEGNKIEKAYDGMTSAELANAMKFLEAHRKASFGRRLFTTTRGFMGIGPNRLRRGMLIWVLGGGRTPYVLRKRKNQSYTFLGECYIHGAMEGQLVPRNETARKIWID</sequence>
<keyword evidence="3" id="KW-1185">Reference proteome</keyword>
<dbReference type="Proteomes" id="UP000053259">
    <property type="component" value="Unassembled WGS sequence"/>
</dbReference>
<dbReference type="InterPro" id="IPR010730">
    <property type="entry name" value="HET"/>
</dbReference>
<dbReference type="VEuPathDB" id="FungiDB:PV09_01128"/>
<gene>
    <name evidence="2" type="ORF">PV09_01128</name>
</gene>
<dbReference type="HOGENOM" id="CLU_004184_7_2_1"/>
<protein>
    <recommendedName>
        <fullName evidence="1">Heterokaryon incompatibility domain-containing protein</fullName>
    </recommendedName>
</protein>
<dbReference type="AlphaFoldDB" id="A0A0D2AN91"/>
<dbReference type="PANTHER" id="PTHR24148:SF64">
    <property type="entry name" value="HETEROKARYON INCOMPATIBILITY DOMAIN-CONTAINING PROTEIN"/>
    <property type="match status" value="1"/>
</dbReference>
<dbReference type="RefSeq" id="XP_016218067.1">
    <property type="nucleotide sequence ID" value="XM_016353972.1"/>
</dbReference>
<organism evidence="2 3">
    <name type="scientific">Verruconis gallopava</name>
    <dbReference type="NCBI Taxonomy" id="253628"/>
    <lineage>
        <taxon>Eukaryota</taxon>
        <taxon>Fungi</taxon>
        <taxon>Dikarya</taxon>
        <taxon>Ascomycota</taxon>
        <taxon>Pezizomycotina</taxon>
        <taxon>Dothideomycetes</taxon>
        <taxon>Pleosporomycetidae</taxon>
        <taxon>Venturiales</taxon>
        <taxon>Sympoventuriaceae</taxon>
        <taxon>Verruconis</taxon>
    </lineage>
</organism>
<dbReference type="InterPro" id="IPR052895">
    <property type="entry name" value="HetReg/Transcr_Mod"/>
</dbReference>
<dbReference type="GeneID" id="27309101"/>